<dbReference type="Proteomes" id="UP000054928">
    <property type="component" value="Unassembled WGS sequence"/>
</dbReference>
<dbReference type="GeneID" id="36404508"/>
<proteinExistence type="predicted"/>
<dbReference type="RefSeq" id="XP_024571696.1">
    <property type="nucleotide sequence ID" value="XM_024722948.1"/>
</dbReference>
<sequence>MIKYLILGADNRWNSVKEWIWAANGKLGTKLLKILRRLQGELTNHYLFAVYTDSMSYFRPSLEPGWGQVPHFACMWLYVELGDPVSPLG</sequence>
<organism evidence="1 2">
    <name type="scientific">Plasmopara halstedii</name>
    <name type="common">Downy mildew of sunflower</name>
    <dbReference type="NCBI Taxonomy" id="4781"/>
    <lineage>
        <taxon>Eukaryota</taxon>
        <taxon>Sar</taxon>
        <taxon>Stramenopiles</taxon>
        <taxon>Oomycota</taxon>
        <taxon>Peronosporomycetes</taxon>
        <taxon>Peronosporales</taxon>
        <taxon>Peronosporaceae</taxon>
        <taxon>Plasmopara</taxon>
    </lineage>
</organism>
<evidence type="ECO:0000313" key="1">
    <source>
        <dbReference type="EMBL" id="CEG35327.1"/>
    </source>
</evidence>
<evidence type="ECO:0000313" key="2">
    <source>
        <dbReference type="Proteomes" id="UP000054928"/>
    </source>
</evidence>
<name>A0A0P1A4G0_PLAHL</name>
<protein>
    <submittedName>
        <fullName evidence="1">Uncharacterized protein</fullName>
    </submittedName>
</protein>
<keyword evidence="2" id="KW-1185">Reference proteome</keyword>
<dbReference type="AlphaFoldDB" id="A0A0P1A4G0"/>
<accession>A0A0P1A4G0</accession>
<dbReference type="EMBL" id="CCYD01000041">
    <property type="protein sequence ID" value="CEG35327.1"/>
    <property type="molecule type" value="Genomic_DNA"/>
</dbReference>
<reference evidence="2" key="1">
    <citation type="submission" date="2014-09" db="EMBL/GenBank/DDBJ databases">
        <authorList>
            <person name="Sharma Rahul"/>
            <person name="Thines Marco"/>
        </authorList>
    </citation>
    <scope>NUCLEOTIDE SEQUENCE [LARGE SCALE GENOMIC DNA]</scope>
</reference>